<protein>
    <submittedName>
        <fullName evidence="1">Uncharacterized protein</fullName>
    </submittedName>
</protein>
<reference evidence="1" key="1">
    <citation type="submission" date="2011-02" db="EMBL/GenBank/DDBJ databases">
        <title>The genome of the leaf-cutting ant Acromyrmex echinatior suggests key adaptations to social evolution and fungus farming.</title>
        <authorList>
            <person name="Nygaard S."/>
            <person name="Zhang G."/>
        </authorList>
    </citation>
    <scope>NUCLEOTIDE SEQUENCE</scope>
</reference>
<dbReference type="EMBL" id="GL888175">
    <property type="protein sequence ID" value="EGI66025.1"/>
    <property type="molecule type" value="Genomic_DNA"/>
</dbReference>
<name>F4WI94_ACREC</name>
<dbReference type="InParanoid" id="F4WI94"/>
<dbReference type="Proteomes" id="UP000007755">
    <property type="component" value="Unassembled WGS sequence"/>
</dbReference>
<gene>
    <name evidence="1" type="ORF">G5I_05416</name>
</gene>
<keyword evidence="2" id="KW-1185">Reference proteome</keyword>
<evidence type="ECO:0000313" key="1">
    <source>
        <dbReference type="EMBL" id="EGI66025.1"/>
    </source>
</evidence>
<evidence type="ECO:0000313" key="2">
    <source>
        <dbReference type="Proteomes" id="UP000007755"/>
    </source>
</evidence>
<dbReference type="OrthoDB" id="5959615at2759"/>
<organism evidence="2">
    <name type="scientific">Acromyrmex echinatior</name>
    <name type="common">Panamanian leafcutter ant</name>
    <name type="synonym">Acromyrmex octospinosus echinatior</name>
    <dbReference type="NCBI Taxonomy" id="103372"/>
    <lineage>
        <taxon>Eukaryota</taxon>
        <taxon>Metazoa</taxon>
        <taxon>Ecdysozoa</taxon>
        <taxon>Arthropoda</taxon>
        <taxon>Hexapoda</taxon>
        <taxon>Insecta</taxon>
        <taxon>Pterygota</taxon>
        <taxon>Neoptera</taxon>
        <taxon>Endopterygota</taxon>
        <taxon>Hymenoptera</taxon>
        <taxon>Apocrita</taxon>
        <taxon>Aculeata</taxon>
        <taxon>Formicoidea</taxon>
        <taxon>Formicidae</taxon>
        <taxon>Myrmicinae</taxon>
        <taxon>Acromyrmex</taxon>
    </lineage>
</organism>
<accession>F4WI94</accession>
<dbReference type="AlphaFoldDB" id="F4WI94"/>
<proteinExistence type="predicted"/>
<sequence>MSILGISHYEDGFRLGGPPSECSLRSKAQIDALFEDSRSICSSTLGGWYAGLSVVIPSNPNDANEEQKRVNSAVQARIEAMFASVEAESGTPGECAAAILPDLRLEIDGKLHEKEHVEWYIFHLRNS</sequence>